<proteinExistence type="predicted"/>
<dbReference type="EMBL" id="JAIWYP010000005">
    <property type="protein sequence ID" value="KAH3817118.1"/>
    <property type="molecule type" value="Genomic_DNA"/>
</dbReference>
<reference evidence="1" key="2">
    <citation type="submission" date="2020-11" db="EMBL/GenBank/DDBJ databases">
        <authorList>
            <person name="McCartney M.A."/>
            <person name="Auch B."/>
            <person name="Kono T."/>
            <person name="Mallez S."/>
            <person name="Becker A."/>
            <person name="Gohl D.M."/>
            <person name="Silverstein K.A.T."/>
            <person name="Koren S."/>
            <person name="Bechman K.B."/>
            <person name="Herman A."/>
            <person name="Abrahante J.E."/>
            <person name="Garbe J."/>
        </authorList>
    </citation>
    <scope>NUCLEOTIDE SEQUENCE</scope>
    <source>
        <strain evidence="1">Duluth1</strain>
        <tissue evidence="1">Whole animal</tissue>
    </source>
</reference>
<sequence>MKKLRSPFLLTTSTRKSRLVSTPDWTTSCRISPWCLRMPSNTTLTSQSYIRMPAYCRKSCGKRRKNWISLDSRKCLYPSLVSILSFQCWALHQWLLIRVMMMTA</sequence>
<organism evidence="1 2">
    <name type="scientific">Dreissena polymorpha</name>
    <name type="common">Zebra mussel</name>
    <name type="synonym">Mytilus polymorpha</name>
    <dbReference type="NCBI Taxonomy" id="45954"/>
    <lineage>
        <taxon>Eukaryota</taxon>
        <taxon>Metazoa</taxon>
        <taxon>Spiralia</taxon>
        <taxon>Lophotrochozoa</taxon>
        <taxon>Mollusca</taxon>
        <taxon>Bivalvia</taxon>
        <taxon>Autobranchia</taxon>
        <taxon>Heteroconchia</taxon>
        <taxon>Euheterodonta</taxon>
        <taxon>Imparidentia</taxon>
        <taxon>Neoheterodontei</taxon>
        <taxon>Myida</taxon>
        <taxon>Dreissenoidea</taxon>
        <taxon>Dreissenidae</taxon>
        <taxon>Dreissena</taxon>
    </lineage>
</organism>
<gene>
    <name evidence="1" type="ORF">DPMN_118647</name>
</gene>
<accession>A0A9D4GHR2</accession>
<dbReference type="AlphaFoldDB" id="A0A9D4GHR2"/>
<comment type="caution">
    <text evidence="1">The sequence shown here is derived from an EMBL/GenBank/DDBJ whole genome shotgun (WGS) entry which is preliminary data.</text>
</comment>
<dbReference type="Proteomes" id="UP000828390">
    <property type="component" value="Unassembled WGS sequence"/>
</dbReference>
<evidence type="ECO:0000313" key="1">
    <source>
        <dbReference type="EMBL" id="KAH3817118.1"/>
    </source>
</evidence>
<keyword evidence="2" id="KW-1185">Reference proteome</keyword>
<evidence type="ECO:0000313" key="2">
    <source>
        <dbReference type="Proteomes" id="UP000828390"/>
    </source>
</evidence>
<name>A0A9D4GHR2_DREPO</name>
<protein>
    <submittedName>
        <fullName evidence="1">Uncharacterized protein</fullName>
    </submittedName>
</protein>
<reference evidence="1" key="1">
    <citation type="journal article" date="2019" name="bioRxiv">
        <title>The Genome of the Zebra Mussel, Dreissena polymorpha: A Resource for Invasive Species Research.</title>
        <authorList>
            <person name="McCartney M.A."/>
            <person name="Auch B."/>
            <person name="Kono T."/>
            <person name="Mallez S."/>
            <person name="Zhang Y."/>
            <person name="Obille A."/>
            <person name="Becker A."/>
            <person name="Abrahante J.E."/>
            <person name="Garbe J."/>
            <person name="Badalamenti J.P."/>
            <person name="Herman A."/>
            <person name="Mangelson H."/>
            <person name="Liachko I."/>
            <person name="Sullivan S."/>
            <person name="Sone E.D."/>
            <person name="Koren S."/>
            <person name="Silverstein K.A.T."/>
            <person name="Beckman K.B."/>
            <person name="Gohl D.M."/>
        </authorList>
    </citation>
    <scope>NUCLEOTIDE SEQUENCE</scope>
    <source>
        <strain evidence="1">Duluth1</strain>
        <tissue evidence="1">Whole animal</tissue>
    </source>
</reference>